<reference evidence="1" key="1">
    <citation type="submission" date="2020-05" db="UniProtKB">
        <authorList>
            <consortium name="EnsemblMetazoa"/>
        </authorList>
    </citation>
    <scope>IDENTIFICATION</scope>
    <source>
        <strain evidence="1">MAF</strain>
    </source>
</reference>
<dbReference type="Proteomes" id="UP000075903">
    <property type="component" value="Unassembled WGS sequence"/>
</dbReference>
<name>A0A182V1G8_ANOME</name>
<accession>A0A182V1G8</accession>
<sequence length="311" mass="35183">MTLPFREQVERLRVALVLQPRQLPLERTHQRAHLCVRTALDERVQQLLVLENLQITLTNTPAGRLSTERFCNRSIWYRSICRSRATHSSHSKICSTSFCWRHSSSESQLPSAYSQVRLRLARSTISTSFTPGKRVCCSISATYTISAPGIALSFSTAVGIQGCVWADDSRYSVWEATSRKRAVLRLGTRHVIRGVSDIAARLARIRMAEKLGPLRTEHFRRVRMVTVPTYRIQARLRIVRQRIAMHHVVVAGEPGQLAEHRLVHGKDADRGRLRERRMVRPADVLPVGGHVQRVVDVIEGTGRSHVVAAIN</sequence>
<evidence type="ECO:0000313" key="2">
    <source>
        <dbReference type="Proteomes" id="UP000075903"/>
    </source>
</evidence>
<dbReference type="VEuPathDB" id="VectorBase:AMEM007279"/>
<organism evidence="1 2">
    <name type="scientific">Anopheles merus</name>
    <name type="common">Mosquito</name>
    <dbReference type="NCBI Taxonomy" id="30066"/>
    <lineage>
        <taxon>Eukaryota</taxon>
        <taxon>Metazoa</taxon>
        <taxon>Ecdysozoa</taxon>
        <taxon>Arthropoda</taxon>
        <taxon>Hexapoda</taxon>
        <taxon>Insecta</taxon>
        <taxon>Pterygota</taxon>
        <taxon>Neoptera</taxon>
        <taxon>Endopterygota</taxon>
        <taxon>Diptera</taxon>
        <taxon>Nematocera</taxon>
        <taxon>Culicoidea</taxon>
        <taxon>Culicidae</taxon>
        <taxon>Anophelinae</taxon>
        <taxon>Anopheles</taxon>
    </lineage>
</organism>
<dbReference type="AlphaFoldDB" id="A0A182V1G8"/>
<keyword evidence="2" id="KW-1185">Reference proteome</keyword>
<protein>
    <submittedName>
        <fullName evidence="1">Uncharacterized protein</fullName>
    </submittedName>
</protein>
<dbReference type="EnsemblMetazoa" id="AMEM007279-RA">
    <property type="protein sequence ID" value="AMEM007279-PA"/>
    <property type="gene ID" value="AMEM007279"/>
</dbReference>
<evidence type="ECO:0000313" key="1">
    <source>
        <dbReference type="EnsemblMetazoa" id="AMEM007279-PA"/>
    </source>
</evidence>
<proteinExistence type="predicted"/>